<dbReference type="eggNOG" id="COG2005">
    <property type="taxonomic scope" value="Bacteria"/>
</dbReference>
<dbReference type="Pfam" id="PF00126">
    <property type="entry name" value="HTH_1"/>
    <property type="match status" value="1"/>
</dbReference>
<proteinExistence type="predicted"/>
<dbReference type="PANTHER" id="PTHR30432:SF1">
    <property type="entry name" value="DNA-BINDING TRANSCRIPTIONAL DUAL REGULATOR MODE"/>
    <property type="match status" value="1"/>
</dbReference>
<dbReference type="InterPro" id="IPR051815">
    <property type="entry name" value="Molybdate_resp_trans_reg"/>
</dbReference>
<dbReference type="AlphaFoldDB" id="A0A074JTB8"/>
<dbReference type="PANTHER" id="PTHR30432">
    <property type="entry name" value="TRANSCRIPTIONAL REGULATOR MODE"/>
    <property type="match status" value="1"/>
</dbReference>
<dbReference type="OrthoDB" id="9800709at2"/>
<dbReference type="GO" id="GO:0003700">
    <property type="term" value="F:DNA-binding transcription factor activity"/>
    <property type="evidence" value="ECO:0007669"/>
    <property type="project" value="InterPro"/>
</dbReference>
<gene>
    <name evidence="2" type="ORF">DT23_11160</name>
</gene>
<dbReference type="Gene3D" id="1.10.10.10">
    <property type="entry name" value="Winged helix-like DNA-binding domain superfamily/Winged helix DNA-binding domain"/>
    <property type="match status" value="1"/>
</dbReference>
<sequence length="116" mass="11956">MELTRLMLRLYFGDAMLGPGKARLLEAIASEGSISAAGRAMGMSYKRAWSLVDEMNSAFRAPLVDSVRGGPQGGGAALTETGETVLSTYRALEAKVAQTGAAEIAALGALVAPPKA</sequence>
<evidence type="ECO:0000313" key="3">
    <source>
        <dbReference type="Proteomes" id="UP000027471"/>
    </source>
</evidence>
<dbReference type="Proteomes" id="UP000027471">
    <property type="component" value="Unassembled WGS sequence"/>
</dbReference>
<comment type="caution">
    <text evidence="2">The sequence shown here is derived from an EMBL/GenBank/DDBJ whole genome shotgun (WGS) entry which is preliminary data.</text>
</comment>
<accession>A0A074JTB8</accession>
<organism evidence="2 3">
    <name type="scientific">Thioclava indica</name>
    <dbReference type="NCBI Taxonomy" id="1353528"/>
    <lineage>
        <taxon>Bacteria</taxon>
        <taxon>Pseudomonadati</taxon>
        <taxon>Pseudomonadota</taxon>
        <taxon>Alphaproteobacteria</taxon>
        <taxon>Rhodobacterales</taxon>
        <taxon>Paracoccaceae</taxon>
        <taxon>Thioclava</taxon>
    </lineage>
</organism>
<dbReference type="RefSeq" id="WP_038128547.1">
    <property type="nucleotide sequence ID" value="NZ_AUNB01000012.1"/>
</dbReference>
<dbReference type="InterPro" id="IPR036390">
    <property type="entry name" value="WH_DNA-bd_sf"/>
</dbReference>
<dbReference type="InterPro" id="IPR000847">
    <property type="entry name" value="LysR_HTH_N"/>
</dbReference>
<evidence type="ECO:0000259" key="1">
    <source>
        <dbReference type="Pfam" id="PF00126"/>
    </source>
</evidence>
<dbReference type="SUPFAM" id="SSF46785">
    <property type="entry name" value="Winged helix' DNA-binding domain"/>
    <property type="match status" value="1"/>
</dbReference>
<reference evidence="2 3" key="1">
    <citation type="journal article" date="2015" name="Antonie Van Leeuwenhoek">
        <title>Thioclava indica sp. nov., isolated from surface seawater of the Indian Ocean.</title>
        <authorList>
            <person name="Liu Y."/>
            <person name="Lai Q."/>
            <person name="Du J."/>
            <person name="Xu H."/>
            <person name="Jiang L."/>
            <person name="Shao Z."/>
        </authorList>
    </citation>
    <scope>NUCLEOTIDE SEQUENCE [LARGE SCALE GENOMIC DNA]</scope>
    <source>
        <strain evidence="2 3">DT23-4</strain>
    </source>
</reference>
<protein>
    <recommendedName>
        <fullName evidence="1">HTH lysR-type domain-containing protein</fullName>
    </recommendedName>
</protein>
<dbReference type="STRING" id="1353528.DT23_11160"/>
<evidence type="ECO:0000313" key="2">
    <source>
        <dbReference type="EMBL" id="KEO60941.1"/>
    </source>
</evidence>
<name>A0A074JTB8_9RHOB</name>
<dbReference type="EMBL" id="AUNB01000012">
    <property type="protein sequence ID" value="KEO60941.1"/>
    <property type="molecule type" value="Genomic_DNA"/>
</dbReference>
<dbReference type="InterPro" id="IPR036388">
    <property type="entry name" value="WH-like_DNA-bd_sf"/>
</dbReference>
<keyword evidence="3" id="KW-1185">Reference proteome</keyword>
<feature type="domain" description="HTH lysR-type" evidence="1">
    <location>
        <begin position="23"/>
        <end position="83"/>
    </location>
</feature>